<feature type="chain" id="PRO_5035963607" description="RxLR effector protein" evidence="5">
    <location>
        <begin position="21"/>
        <end position="161"/>
    </location>
</feature>
<evidence type="ECO:0000256" key="5">
    <source>
        <dbReference type="RuleBase" id="RU367124"/>
    </source>
</evidence>
<evidence type="ECO:0000256" key="1">
    <source>
        <dbReference type="ARBA" id="ARBA00004613"/>
    </source>
</evidence>
<dbReference type="OrthoDB" id="144343at2759"/>
<feature type="signal peptide" evidence="5">
    <location>
        <begin position="1"/>
        <end position="20"/>
    </location>
</feature>
<evidence type="ECO:0000256" key="3">
    <source>
        <dbReference type="ARBA" id="ARBA00022525"/>
    </source>
</evidence>
<dbReference type="GO" id="GO:0005576">
    <property type="term" value="C:extracellular region"/>
    <property type="evidence" value="ECO:0007669"/>
    <property type="project" value="UniProtKB-SubCell"/>
</dbReference>
<evidence type="ECO:0000313" key="7">
    <source>
        <dbReference type="EMBL" id="KAG7400341.1"/>
    </source>
</evidence>
<name>A0A8T1X420_9STRA</name>
<evidence type="ECO:0000256" key="6">
    <source>
        <dbReference type="SAM" id="MobiDB-lite"/>
    </source>
</evidence>
<reference evidence="7" key="1">
    <citation type="submission" date="2021-02" db="EMBL/GenBank/DDBJ databases">
        <authorList>
            <person name="Palmer J.M."/>
        </authorList>
    </citation>
    <scope>NUCLEOTIDE SEQUENCE</scope>
    <source>
        <strain evidence="7">SCRP23</strain>
    </source>
</reference>
<feature type="compositionally biased region" description="Acidic residues" evidence="6">
    <location>
        <begin position="62"/>
        <end position="83"/>
    </location>
</feature>
<dbReference type="Pfam" id="PF16810">
    <property type="entry name" value="RXLR"/>
    <property type="match status" value="1"/>
</dbReference>
<dbReference type="Proteomes" id="UP000693981">
    <property type="component" value="Unassembled WGS sequence"/>
</dbReference>
<comment type="similarity">
    <text evidence="2 5">Belongs to the RxLR effector family.</text>
</comment>
<evidence type="ECO:0000256" key="4">
    <source>
        <dbReference type="ARBA" id="ARBA00022729"/>
    </source>
</evidence>
<comment type="subcellular location">
    <subcellularLocation>
        <location evidence="1 5">Secreted</location>
    </subcellularLocation>
</comment>
<keyword evidence="3 5" id="KW-0964">Secreted</keyword>
<proteinExistence type="inferred from homology"/>
<gene>
    <name evidence="7" type="ORF">PHYBOEH_006098</name>
</gene>
<sequence length="161" mass="18360">MRISNFLLVAAAAFLANCKAVSRATDLTRSQLSMMTSLDVMQPKETVYEGKRFLRATKTEASGDDDDDNDDDDNLDNNNDDNNSEERGFGFKSKADDVLRKLIDDFPGANDRISHWRYNEMTPAQVKKELRITNMKDKDDPNVELYKLFLAADLRSHFKLS</sequence>
<feature type="region of interest" description="Disordered" evidence="6">
    <location>
        <begin position="58"/>
        <end position="91"/>
    </location>
</feature>
<comment type="domain">
    <text evidence="5">The RxLR-dEER motif acts to carry the protein into the host cell cytoplasm through binding to cell surface phosphatidylinositol-3-phosphate.</text>
</comment>
<keyword evidence="4 5" id="KW-0732">Signal</keyword>
<dbReference type="EMBL" id="JAGDFL010000032">
    <property type="protein sequence ID" value="KAG7400341.1"/>
    <property type="molecule type" value="Genomic_DNA"/>
</dbReference>
<organism evidence="7 8">
    <name type="scientific">Phytophthora boehmeriae</name>
    <dbReference type="NCBI Taxonomy" id="109152"/>
    <lineage>
        <taxon>Eukaryota</taxon>
        <taxon>Sar</taxon>
        <taxon>Stramenopiles</taxon>
        <taxon>Oomycota</taxon>
        <taxon>Peronosporomycetes</taxon>
        <taxon>Peronosporales</taxon>
        <taxon>Peronosporaceae</taxon>
        <taxon>Phytophthora</taxon>
    </lineage>
</organism>
<comment type="caution">
    <text evidence="7">The sequence shown here is derived from an EMBL/GenBank/DDBJ whole genome shotgun (WGS) entry which is preliminary data.</text>
</comment>
<evidence type="ECO:0000256" key="2">
    <source>
        <dbReference type="ARBA" id="ARBA00010400"/>
    </source>
</evidence>
<protein>
    <recommendedName>
        <fullName evidence="5">RxLR effector protein</fullName>
    </recommendedName>
</protein>
<accession>A0A8T1X420</accession>
<dbReference type="AlphaFoldDB" id="A0A8T1X420"/>
<keyword evidence="8" id="KW-1185">Reference proteome</keyword>
<evidence type="ECO:0000313" key="8">
    <source>
        <dbReference type="Proteomes" id="UP000693981"/>
    </source>
</evidence>
<dbReference type="InterPro" id="IPR031825">
    <property type="entry name" value="RXLR"/>
</dbReference>
<comment type="function">
    <text evidence="5">Effector that suppresses plant defense responses during pathogen infection.</text>
</comment>